<feature type="non-terminal residue" evidence="6">
    <location>
        <position position="1"/>
    </location>
</feature>
<reference evidence="7" key="1">
    <citation type="submission" date="2022-10" db="EMBL/GenBank/DDBJ databases">
        <title>Genome assembly of Pristionchus species.</title>
        <authorList>
            <person name="Yoshida K."/>
            <person name="Sommer R.J."/>
        </authorList>
    </citation>
    <scope>NUCLEOTIDE SEQUENCE [LARGE SCALE GENOMIC DNA]</scope>
    <source>
        <strain evidence="7">RS5460</strain>
    </source>
</reference>
<dbReference type="GO" id="GO:0003990">
    <property type="term" value="F:acetylcholinesterase activity"/>
    <property type="evidence" value="ECO:0007669"/>
    <property type="project" value="TreeGrafter"/>
</dbReference>
<evidence type="ECO:0000256" key="4">
    <source>
        <dbReference type="RuleBase" id="RU361235"/>
    </source>
</evidence>
<comment type="caution">
    <text evidence="6">The sequence shown here is derived from an EMBL/GenBank/DDBJ whole genome shotgun (WGS) entry which is preliminary data.</text>
</comment>
<evidence type="ECO:0000259" key="5">
    <source>
        <dbReference type="Pfam" id="PF00135"/>
    </source>
</evidence>
<dbReference type="InterPro" id="IPR050654">
    <property type="entry name" value="AChE-related_enzymes"/>
</dbReference>
<gene>
    <name evidence="6" type="ORF">PMAYCL1PPCAC_08597</name>
</gene>
<sequence length="340" mass="38207">FAKAPVAKRRFALPEPLVKYNDKGDVHNATYYRARCWQTGYEGAMDEDCLYLNVMTPNISKSYPVLVFIPGGSFTTGGADIYHWKGAIRNLVSRGIVVVTIQYRLGLLGFFTTFTERFPPNRGMYDQIQALRWVKEEIDNFGGDSNRITIYGESAGASSVSDLSFSPLARGLFHQIIQSSGSAIQQLESMNPPMGSVHKDRAMQICNIDSNNWGSAVKDKELFDCLQKTAPQRLTEFDFSDVKNWNVVIDGAFLPDHPEKLAETRSKYPALMGDMLEEFAIFTPAVITGDISIMNQNSNLEFVKNSWNYFDDDTAKNFSDTMIDGYSDGIIPEDDDHMGW</sequence>
<dbReference type="Pfam" id="PF00135">
    <property type="entry name" value="COesterase"/>
    <property type="match status" value="1"/>
</dbReference>
<dbReference type="Proteomes" id="UP001328107">
    <property type="component" value="Unassembled WGS sequence"/>
</dbReference>
<proteinExistence type="inferred from homology"/>
<dbReference type="PANTHER" id="PTHR43918">
    <property type="entry name" value="ACETYLCHOLINESTERASE"/>
    <property type="match status" value="1"/>
</dbReference>
<keyword evidence="7" id="KW-1185">Reference proteome</keyword>
<comment type="similarity">
    <text evidence="1 4">Belongs to the type-B carboxylesterase/lipase family.</text>
</comment>
<dbReference type="GO" id="GO:0005886">
    <property type="term" value="C:plasma membrane"/>
    <property type="evidence" value="ECO:0007669"/>
    <property type="project" value="TreeGrafter"/>
</dbReference>
<accession>A0AAN5CCK2</accession>
<organism evidence="6 7">
    <name type="scientific">Pristionchus mayeri</name>
    <dbReference type="NCBI Taxonomy" id="1317129"/>
    <lineage>
        <taxon>Eukaryota</taxon>
        <taxon>Metazoa</taxon>
        <taxon>Ecdysozoa</taxon>
        <taxon>Nematoda</taxon>
        <taxon>Chromadorea</taxon>
        <taxon>Rhabditida</taxon>
        <taxon>Rhabditina</taxon>
        <taxon>Diplogasteromorpha</taxon>
        <taxon>Diplogasteroidea</taxon>
        <taxon>Neodiplogasteridae</taxon>
        <taxon>Pristionchus</taxon>
    </lineage>
</organism>
<feature type="non-terminal residue" evidence="6">
    <location>
        <position position="340"/>
    </location>
</feature>
<dbReference type="Gene3D" id="3.40.50.1820">
    <property type="entry name" value="alpha/beta hydrolase"/>
    <property type="match status" value="1"/>
</dbReference>
<dbReference type="PANTHER" id="PTHR43918:SF15">
    <property type="entry name" value="CARBOXYLIC ESTER HYDROLASE"/>
    <property type="match status" value="1"/>
</dbReference>
<dbReference type="InterPro" id="IPR019826">
    <property type="entry name" value="Carboxylesterase_B_AS"/>
</dbReference>
<evidence type="ECO:0000313" key="7">
    <source>
        <dbReference type="Proteomes" id="UP001328107"/>
    </source>
</evidence>
<dbReference type="PROSITE" id="PS00122">
    <property type="entry name" value="CARBOXYLESTERASE_B_1"/>
    <property type="match status" value="1"/>
</dbReference>
<evidence type="ECO:0000256" key="3">
    <source>
        <dbReference type="ARBA" id="ARBA00022801"/>
    </source>
</evidence>
<dbReference type="GO" id="GO:0006581">
    <property type="term" value="P:acetylcholine catabolic process"/>
    <property type="evidence" value="ECO:0007669"/>
    <property type="project" value="TreeGrafter"/>
</dbReference>
<dbReference type="InterPro" id="IPR029058">
    <property type="entry name" value="AB_hydrolase_fold"/>
</dbReference>
<dbReference type="EMBL" id="BTRK01000002">
    <property type="protein sequence ID" value="GMR38402.1"/>
    <property type="molecule type" value="Genomic_DNA"/>
</dbReference>
<evidence type="ECO:0000256" key="1">
    <source>
        <dbReference type="ARBA" id="ARBA00005964"/>
    </source>
</evidence>
<dbReference type="AlphaFoldDB" id="A0AAN5CCK2"/>
<evidence type="ECO:0000256" key="2">
    <source>
        <dbReference type="ARBA" id="ARBA00022487"/>
    </source>
</evidence>
<dbReference type="SUPFAM" id="SSF53474">
    <property type="entry name" value="alpha/beta-Hydrolases"/>
    <property type="match status" value="1"/>
</dbReference>
<dbReference type="InterPro" id="IPR002018">
    <property type="entry name" value="CarbesteraseB"/>
</dbReference>
<dbReference type="EC" id="3.1.1.-" evidence="4"/>
<dbReference type="GO" id="GO:0005615">
    <property type="term" value="C:extracellular space"/>
    <property type="evidence" value="ECO:0007669"/>
    <property type="project" value="TreeGrafter"/>
</dbReference>
<feature type="domain" description="Carboxylesterase type B" evidence="5">
    <location>
        <begin position="1"/>
        <end position="327"/>
    </location>
</feature>
<name>A0AAN5CCK2_9BILA</name>
<keyword evidence="3 4" id="KW-0378">Hydrolase</keyword>
<keyword evidence="2" id="KW-0719">Serine esterase</keyword>
<dbReference type="GO" id="GO:0019695">
    <property type="term" value="P:choline metabolic process"/>
    <property type="evidence" value="ECO:0007669"/>
    <property type="project" value="TreeGrafter"/>
</dbReference>
<evidence type="ECO:0000313" key="6">
    <source>
        <dbReference type="EMBL" id="GMR38402.1"/>
    </source>
</evidence>
<protein>
    <recommendedName>
        <fullName evidence="4">Carboxylic ester hydrolase</fullName>
        <ecNumber evidence="4">3.1.1.-</ecNumber>
    </recommendedName>
</protein>